<dbReference type="SUPFAM" id="SSF52058">
    <property type="entry name" value="L domain-like"/>
    <property type="match status" value="1"/>
</dbReference>
<dbReference type="InterPro" id="IPR000719">
    <property type="entry name" value="Prot_kinase_dom"/>
</dbReference>
<organism evidence="9 10">
    <name type="scientific">Sphagnum jensenii</name>
    <dbReference type="NCBI Taxonomy" id="128206"/>
    <lineage>
        <taxon>Eukaryota</taxon>
        <taxon>Viridiplantae</taxon>
        <taxon>Streptophyta</taxon>
        <taxon>Embryophyta</taxon>
        <taxon>Bryophyta</taxon>
        <taxon>Sphagnophytina</taxon>
        <taxon>Sphagnopsida</taxon>
        <taxon>Sphagnales</taxon>
        <taxon>Sphagnaceae</taxon>
        <taxon>Sphagnum</taxon>
    </lineage>
</organism>
<dbReference type="InterPro" id="IPR008271">
    <property type="entry name" value="Ser/Thr_kinase_AS"/>
</dbReference>
<dbReference type="InterPro" id="IPR052059">
    <property type="entry name" value="CR_Ser/Thr_kinase"/>
</dbReference>
<keyword evidence="10" id="KW-1185">Reference proteome</keyword>
<dbReference type="PANTHER" id="PTHR47973">
    <property type="entry name" value="CYSTEINE-RICH RECEPTOR-LIKE PROTEIN KINASE 3"/>
    <property type="match status" value="1"/>
</dbReference>
<reference evidence="9" key="1">
    <citation type="submission" date="2024-02" db="EMBL/GenBank/DDBJ databases">
        <authorList>
            <consortium name="ELIXIR-Norway"/>
            <consortium name="Elixir Norway"/>
        </authorList>
    </citation>
    <scope>NUCLEOTIDE SEQUENCE</scope>
</reference>
<dbReference type="SUPFAM" id="SSF56112">
    <property type="entry name" value="Protein kinase-like (PK-like)"/>
    <property type="match status" value="1"/>
</dbReference>
<keyword evidence="4" id="KW-0418">Kinase</keyword>
<evidence type="ECO:0000256" key="4">
    <source>
        <dbReference type="ARBA" id="ARBA00022777"/>
    </source>
</evidence>
<evidence type="ECO:0000256" key="7">
    <source>
        <dbReference type="SAM" id="Phobius"/>
    </source>
</evidence>
<dbReference type="InterPro" id="IPR017441">
    <property type="entry name" value="Protein_kinase_ATP_BS"/>
</dbReference>
<keyword evidence="7" id="KW-0812">Transmembrane</keyword>
<dbReference type="PROSITE" id="PS50011">
    <property type="entry name" value="PROTEIN_KINASE_DOM"/>
    <property type="match status" value="1"/>
</dbReference>
<dbReference type="InterPro" id="IPR032675">
    <property type="entry name" value="LRR_dom_sf"/>
</dbReference>
<feature type="transmembrane region" description="Helical" evidence="7">
    <location>
        <begin position="296"/>
        <end position="319"/>
    </location>
</feature>
<protein>
    <recommendedName>
        <fullName evidence="8">Protein kinase domain-containing protein</fullName>
    </recommendedName>
</protein>
<proteinExistence type="predicted"/>
<evidence type="ECO:0000256" key="1">
    <source>
        <dbReference type="ARBA" id="ARBA00022527"/>
    </source>
</evidence>
<keyword evidence="7" id="KW-0472">Membrane</keyword>
<dbReference type="Proteomes" id="UP001497444">
    <property type="component" value="Chromosome 14"/>
</dbReference>
<sequence length="675" mass="75774">MRLFFAELNPTTTATSRQFYAELPDNDTRLINPFTTPLAHQTMEEDYSGTVPNFVLLFCNQTISATSPGPLVNAMEIFELSQNRMAILTNEQDALAIDEIKSSYPNLAEWTGDPCLPSPHPWLTCSNNGGIYKCDALDNNELHGSLPDFSNVPNLTTLNLASNNLNGSFPPYLMNSSIFTLQEINFDNNNFSGKVNLLQLRESCFLQETQITVPIANNDISELEPSWEDETSPYLALGNCTILLGGNPICNKLDLNSSNAKISSNPKIAYLQQLDCRYKNIALRTLDTSQRGKTKLIWILSTTLSIALILGGVICVVILRKYQMKSHVLHEIQQEFAKQEVQPTLYSYSVLKGATRNFHQDNKLGQGAFGIVYKGILLDGTKLAIKLLTKTSEQAIDDFLNEVVSITGVKHINLVKLKGCCLHGAQHLLVYELVENKNLAEAMGYMNKFLHYLYIQMCFENTLFLDWPTRFHICVGIARGLVYLHEEIQPCIIHRDIKAPNILLDNNLNAKIADFGLARLFLMIKVIYSHKNKLEPCKGYMSPEYASFGQLSTKVDVYSFGVLLLEIISGRKTILETATNKMNLVEWAWILHKKNMLVDLIDQKVNNTLVETEVQCVINVALLCLQIEAKRRPSMSQALAMLQGEVNFLKISPYQNEIDVSSHMEVSANEVGLQS</sequence>
<keyword evidence="3 6" id="KW-0547">Nucleotide-binding</keyword>
<evidence type="ECO:0000259" key="8">
    <source>
        <dbReference type="PROSITE" id="PS50011"/>
    </source>
</evidence>
<dbReference type="InterPro" id="IPR001245">
    <property type="entry name" value="Ser-Thr/Tyr_kinase_cat_dom"/>
</dbReference>
<dbReference type="Gene3D" id="1.10.510.10">
    <property type="entry name" value="Transferase(Phosphotransferase) domain 1"/>
    <property type="match status" value="1"/>
</dbReference>
<dbReference type="EMBL" id="OZ020109">
    <property type="protein sequence ID" value="CAK9262269.1"/>
    <property type="molecule type" value="Genomic_DNA"/>
</dbReference>
<evidence type="ECO:0000256" key="6">
    <source>
        <dbReference type="PROSITE-ProRule" id="PRU10141"/>
    </source>
</evidence>
<evidence type="ECO:0000256" key="5">
    <source>
        <dbReference type="ARBA" id="ARBA00022840"/>
    </source>
</evidence>
<dbReference type="PROSITE" id="PS00107">
    <property type="entry name" value="PROTEIN_KINASE_ATP"/>
    <property type="match status" value="1"/>
</dbReference>
<dbReference type="Gene3D" id="3.30.200.20">
    <property type="entry name" value="Phosphorylase Kinase, domain 1"/>
    <property type="match status" value="1"/>
</dbReference>
<feature type="binding site" evidence="6">
    <location>
        <position position="386"/>
    </location>
    <ligand>
        <name>ATP</name>
        <dbReference type="ChEBI" id="CHEBI:30616"/>
    </ligand>
</feature>
<dbReference type="InterPro" id="IPR011009">
    <property type="entry name" value="Kinase-like_dom_sf"/>
</dbReference>
<keyword evidence="5 6" id="KW-0067">ATP-binding</keyword>
<keyword evidence="1" id="KW-0723">Serine/threonine-protein kinase</keyword>
<name>A0ABP0W638_9BRYO</name>
<evidence type="ECO:0000313" key="9">
    <source>
        <dbReference type="EMBL" id="CAK9262269.1"/>
    </source>
</evidence>
<keyword evidence="2" id="KW-0808">Transferase</keyword>
<evidence type="ECO:0000313" key="10">
    <source>
        <dbReference type="Proteomes" id="UP001497444"/>
    </source>
</evidence>
<evidence type="ECO:0000256" key="2">
    <source>
        <dbReference type="ARBA" id="ARBA00022679"/>
    </source>
</evidence>
<dbReference type="Pfam" id="PF07714">
    <property type="entry name" value="PK_Tyr_Ser-Thr"/>
    <property type="match status" value="1"/>
</dbReference>
<feature type="domain" description="Protein kinase" evidence="8">
    <location>
        <begin position="358"/>
        <end position="649"/>
    </location>
</feature>
<evidence type="ECO:0000256" key="3">
    <source>
        <dbReference type="ARBA" id="ARBA00022741"/>
    </source>
</evidence>
<accession>A0ABP0W638</accession>
<keyword evidence="7" id="KW-1133">Transmembrane helix</keyword>
<gene>
    <name evidence="9" type="ORF">CSSPJE1EN1_LOCUS7747</name>
</gene>
<dbReference type="SMART" id="SM00220">
    <property type="entry name" value="S_TKc"/>
    <property type="match status" value="1"/>
</dbReference>
<dbReference type="PROSITE" id="PS00108">
    <property type="entry name" value="PROTEIN_KINASE_ST"/>
    <property type="match status" value="1"/>
</dbReference>
<dbReference type="Gene3D" id="3.80.10.10">
    <property type="entry name" value="Ribonuclease Inhibitor"/>
    <property type="match status" value="1"/>
</dbReference>